<dbReference type="PANTHER" id="PTHR11575:SF22">
    <property type="entry name" value="ADL392WP"/>
    <property type="match status" value="1"/>
</dbReference>
<dbReference type="GO" id="GO:0016787">
    <property type="term" value="F:hydrolase activity"/>
    <property type="evidence" value="ECO:0007669"/>
    <property type="project" value="InterPro"/>
</dbReference>
<dbReference type="PROSITE" id="PS51257">
    <property type="entry name" value="PROKAR_LIPOPROTEIN"/>
    <property type="match status" value="1"/>
</dbReference>
<dbReference type="InterPro" id="IPR006179">
    <property type="entry name" value="5_nucleotidase/apyrase"/>
</dbReference>
<dbReference type="Gene3D" id="3.60.21.10">
    <property type="match status" value="1"/>
</dbReference>
<comment type="caution">
    <text evidence="2">The sequence shown here is derived from an EMBL/GenBank/DDBJ whole genome shotgun (WGS) entry which is preliminary data.</text>
</comment>
<dbReference type="OrthoDB" id="7722975at2759"/>
<dbReference type="PANTHER" id="PTHR11575">
    <property type="entry name" value="5'-NUCLEOTIDASE-RELATED"/>
    <property type="match status" value="1"/>
</dbReference>
<dbReference type="GO" id="GO:0005829">
    <property type="term" value="C:cytosol"/>
    <property type="evidence" value="ECO:0007669"/>
    <property type="project" value="TreeGrafter"/>
</dbReference>
<gene>
    <name evidence="2" type="ORF">TASIC1_0013012100</name>
</gene>
<evidence type="ECO:0000313" key="3">
    <source>
        <dbReference type="Proteomes" id="UP000517252"/>
    </source>
</evidence>
<feature type="chain" id="PRO_5027706466" evidence="1">
    <location>
        <begin position="20"/>
        <end position="244"/>
    </location>
</feature>
<evidence type="ECO:0000256" key="1">
    <source>
        <dbReference type="SAM" id="SignalP"/>
    </source>
</evidence>
<dbReference type="AlphaFoldDB" id="A0A6V8R5L8"/>
<keyword evidence="1" id="KW-0732">Signal</keyword>
<feature type="signal peptide" evidence="1">
    <location>
        <begin position="1"/>
        <end position="19"/>
    </location>
</feature>
<dbReference type="EMBL" id="BLZH01000013">
    <property type="protein sequence ID" value="GFP59425.1"/>
    <property type="molecule type" value="Genomic_DNA"/>
</dbReference>
<evidence type="ECO:0000313" key="2">
    <source>
        <dbReference type="EMBL" id="GFP59425.1"/>
    </source>
</evidence>
<dbReference type="InterPro" id="IPR029052">
    <property type="entry name" value="Metallo-depent_PP-like"/>
</dbReference>
<proteinExistence type="predicted"/>
<dbReference type="GO" id="GO:0009166">
    <property type="term" value="P:nucleotide catabolic process"/>
    <property type="evidence" value="ECO:0007669"/>
    <property type="project" value="InterPro"/>
</dbReference>
<dbReference type="Proteomes" id="UP000517252">
    <property type="component" value="Unassembled WGS sequence"/>
</dbReference>
<organism evidence="2 3">
    <name type="scientific">Trichoderma asperellum</name>
    <name type="common">Filamentous fungus</name>
    <dbReference type="NCBI Taxonomy" id="101201"/>
    <lineage>
        <taxon>Eukaryota</taxon>
        <taxon>Fungi</taxon>
        <taxon>Dikarya</taxon>
        <taxon>Ascomycota</taxon>
        <taxon>Pezizomycotina</taxon>
        <taxon>Sordariomycetes</taxon>
        <taxon>Hypocreomycetidae</taxon>
        <taxon>Hypocreales</taxon>
        <taxon>Hypocreaceae</taxon>
        <taxon>Trichoderma</taxon>
    </lineage>
</organism>
<dbReference type="SUPFAM" id="SSF56300">
    <property type="entry name" value="Metallo-dependent phosphatases"/>
    <property type="match status" value="1"/>
</dbReference>
<reference evidence="2 3" key="1">
    <citation type="submission" date="2020-07" db="EMBL/GenBank/DDBJ databases">
        <title>Trichoderma asperellum IC-1 whole genome shotgun sequence.</title>
        <authorList>
            <person name="Kanamasa S."/>
            <person name="Takahashi H."/>
        </authorList>
    </citation>
    <scope>NUCLEOTIDE SEQUENCE [LARGE SCALE GENOMIC DNA]</scope>
    <source>
        <strain evidence="2 3">IC-1</strain>
    </source>
</reference>
<name>A0A6V8R5L8_TRIAP</name>
<protein>
    <submittedName>
        <fullName evidence="2">Secreted protein ARB_01864</fullName>
    </submittedName>
</protein>
<accession>A0A6V8R5L8</accession>
<sequence length="244" mass="27820">MKTLAVASGLMSLLPAVLACGSDNSCYGPTNTVEHVRHVKRIQPGPPNARYGPKAPLEWGQLNFLHTTDSHGWLEGHLKEQHYGADWSDFATFSRRMKQSARDMDVDLLLADTGDLHDDNGLSDATKVDDIKSMSIFNEIEYDLLTIGIRELYMSEVSYGMFNVWAKLPDYQLPGYWRAQANWPKDKDPEFVDLIFYDFLQKSILTYLGANYTAAMVDCYIDYFLLPYAKLMWLKNIDDCPIKP</sequence>